<accession>A0ABU4RJQ9</accession>
<dbReference type="NCBIfam" id="NF038153">
    <property type="entry name" value="lant_leader_L1a"/>
    <property type="match status" value="1"/>
</dbReference>
<dbReference type="Proteomes" id="UP001273350">
    <property type="component" value="Unassembled WGS sequence"/>
</dbReference>
<proteinExistence type="predicted"/>
<dbReference type="RefSeq" id="WP_230004255.1">
    <property type="nucleotide sequence ID" value="NZ_CP087134.1"/>
</dbReference>
<reference evidence="1 2" key="1">
    <citation type="submission" date="2023-11" db="EMBL/GenBank/DDBJ databases">
        <title>Unpublished Manusciprt.</title>
        <authorList>
            <person name="Saticioglu I.B."/>
            <person name="Ay H."/>
            <person name="Ajmi N."/>
            <person name="Altun S."/>
            <person name="Duman M."/>
        </authorList>
    </citation>
    <scope>NUCLEOTIDE SEQUENCE [LARGE SCALE GENOMIC DNA]</scope>
    <source>
        <strain evidence="1 2">Fl-318</strain>
    </source>
</reference>
<protein>
    <submittedName>
        <fullName evidence="1">Class I lanthipeptide</fullName>
    </submittedName>
</protein>
<dbReference type="InterPro" id="IPR010133">
    <property type="entry name" value="Bacteriocin_signal_seq"/>
</dbReference>
<organism evidence="1 2">
    <name type="scientific">Flavobacterium cupriresistens</name>
    <dbReference type="NCBI Taxonomy" id="2893885"/>
    <lineage>
        <taxon>Bacteria</taxon>
        <taxon>Pseudomonadati</taxon>
        <taxon>Bacteroidota</taxon>
        <taxon>Flavobacteriia</taxon>
        <taxon>Flavobacteriales</taxon>
        <taxon>Flavobacteriaceae</taxon>
        <taxon>Flavobacterium</taxon>
    </lineage>
</organism>
<sequence length="54" mass="5691">MKKQNPNSKLAFNKVVVIELNENQLQEINGGTSIDGGGGNCTGCVCAQTVLLIQ</sequence>
<dbReference type="EMBL" id="JAWXVI010000024">
    <property type="protein sequence ID" value="MDX6192133.1"/>
    <property type="molecule type" value="Genomic_DNA"/>
</dbReference>
<comment type="caution">
    <text evidence="1">The sequence shown here is derived from an EMBL/GenBank/DDBJ whole genome shotgun (WGS) entry which is preliminary data.</text>
</comment>
<dbReference type="NCBIfam" id="TIGR01847">
    <property type="entry name" value="bacteriocin_sig"/>
    <property type="match status" value="1"/>
</dbReference>
<gene>
    <name evidence="1" type="ORF">SGQ83_22530</name>
</gene>
<evidence type="ECO:0000313" key="1">
    <source>
        <dbReference type="EMBL" id="MDX6192133.1"/>
    </source>
</evidence>
<dbReference type="InterPro" id="IPR058238">
    <property type="entry name" value="Lant_leader_dom"/>
</dbReference>
<name>A0ABU4RJQ9_9FLAO</name>
<keyword evidence="2" id="KW-1185">Reference proteome</keyword>
<evidence type="ECO:0000313" key="2">
    <source>
        <dbReference type="Proteomes" id="UP001273350"/>
    </source>
</evidence>